<dbReference type="OrthoDB" id="3918848at2759"/>
<feature type="compositionally biased region" description="Polar residues" evidence="1">
    <location>
        <begin position="727"/>
        <end position="738"/>
    </location>
</feature>
<sequence length="818" mass="87980">MLFNVTYMSPIETDDLVKQSIPFSYVYIDAVSTDGQVHDVQAYMDITGEWVTGNRSETVSWNGTKTSSSTVYQAQLLDPTPFKEVKDQAEDATAYIGMRSGPGVSFTVNGVTPCRGTFVTNGMLPAISADTSAPVSHNPIFAVAVDLGKISQTPQSIVWALGVTRTPAIAYTTGTGAVQTRAPYFKMKYPTVQDAIDAFLSDFSDAMQRANTFDTKIRGDTAAISPTFSTMVSLTARQVIGATDLTITKGSDGKWNTSDVKMFMKDVGTSGRVNPVETIYASLPFWLYLNPDYVGYLLEPLLEYQNSSVYTQPYAATDLGLAYPMATGNNQSHSQGVEHSGNMLIIALAHSQISGDGTFISRYYDLLFKWATYLVQTVPNAAQQVTADLESMPNMSNLLIKGIIGIQAMSKIGSALGRHDDAQQFSNQAQDLLKAWNGMGVSQDGHHVLAKYGDQNSWTLPYNFYADKLLQTNVIDNSFYSSETTFLKSLFSSASTPLTTFGVPIDSSINSQADSAWTLFTAAILTDNTVRDALIEPVYSALAATNLTTLTYAKVYKLDTGATVSGASSPALGAFFAPMALKLPFKTVVVPPPPPPPSSSKRSIVGPVVGGVIGGLGFIALIIVAVIFWRGRNRRRQRLDSRMSIDPAGFNQPVMVYGLPPGDIYSGLRPEADRDSNDALVAAVGTPMTTSVVSPTTGKWRERELILQASTYPIGSIRSPADVASPMETSVVSPTTTGKQEREQLVVQTSAPRDHAVPTPLVVPSHSDHTTSSGEPPSSVEPPSAVSPSSTEVQGLKEELDNLRRVVQDLQPPPGYSG</sequence>
<dbReference type="InterPro" id="IPR033433">
    <property type="entry name" value="GtaA_N"/>
</dbReference>
<keyword evidence="2" id="KW-1133">Transmembrane helix</keyword>
<feature type="transmembrane region" description="Helical" evidence="2">
    <location>
        <begin position="604"/>
        <end position="629"/>
    </location>
</feature>
<dbReference type="InterPro" id="IPR008928">
    <property type="entry name" value="6-hairpin_glycosidase_sf"/>
</dbReference>
<comment type="caution">
    <text evidence="5">The sequence shown here is derived from an EMBL/GenBank/DDBJ whole genome shotgun (WGS) entry which is preliminary data.</text>
</comment>
<dbReference type="InterPro" id="IPR052743">
    <property type="entry name" value="Glutaminase_GtaA"/>
</dbReference>
<feature type="compositionally biased region" description="Basic and acidic residues" evidence="1">
    <location>
        <begin position="795"/>
        <end position="807"/>
    </location>
</feature>
<dbReference type="Pfam" id="PF17168">
    <property type="entry name" value="DUF5127"/>
    <property type="match status" value="1"/>
</dbReference>
<evidence type="ECO:0000313" key="6">
    <source>
        <dbReference type="Proteomes" id="UP000292702"/>
    </source>
</evidence>
<dbReference type="STRING" id="92696.A0A4R0RKB1"/>
<dbReference type="PANTHER" id="PTHR31987:SF1">
    <property type="entry name" value="GLUTAMINASE A"/>
    <property type="match status" value="1"/>
</dbReference>
<dbReference type="InterPro" id="IPR032514">
    <property type="entry name" value="GtaA_central"/>
</dbReference>
<evidence type="ECO:0008006" key="7">
    <source>
        <dbReference type="Google" id="ProtNLM"/>
    </source>
</evidence>
<evidence type="ECO:0000256" key="1">
    <source>
        <dbReference type="SAM" id="MobiDB-lite"/>
    </source>
</evidence>
<feature type="region of interest" description="Disordered" evidence="1">
    <location>
        <begin position="717"/>
        <end position="818"/>
    </location>
</feature>
<keyword evidence="6" id="KW-1185">Reference proteome</keyword>
<dbReference type="PANTHER" id="PTHR31987">
    <property type="entry name" value="GLUTAMINASE A-RELATED"/>
    <property type="match status" value="1"/>
</dbReference>
<feature type="domain" description="Glutaminase A central" evidence="3">
    <location>
        <begin position="226"/>
        <end position="578"/>
    </location>
</feature>
<organism evidence="5 6">
    <name type="scientific">Steccherinum ochraceum</name>
    <dbReference type="NCBI Taxonomy" id="92696"/>
    <lineage>
        <taxon>Eukaryota</taxon>
        <taxon>Fungi</taxon>
        <taxon>Dikarya</taxon>
        <taxon>Basidiomycota</taxon>
        <taxon>Agaricomycotina</taxon>
        <taxon>Agaricomycetes</taxon>
        <taxon>Polyporales</taxon>
        <taxon>Steccherinaceae</taxon>
        <taxon>Steccherinum</taxon>
    </lineage>
</organism>
<dbReference type="Proteomes" id="UP000292702">
    <property type="component" value="Unassembled WGS sequence"/>
</dbReference>
<keyword evidence="2" id="KW-0812">Transmembrane</keyword>
<evidence type="ECO:0000259" key="4">
    <source>
        <dbReference type="Pfam" id="PF17168"/>
    </source>
</evidence>
<proteinExistence type="predicted"/>
<protein>
    <recommendedName>
        <fullName evidence="7">DUF1793-domain-containing protein</fullName>
    </recommendedName>
</protein>
<keyword evidence="2" id="KW-0472">Membrane</keyword>
<dbReference type="AlphaFoldDB" id="A0A4R0RKB1"/>
<evidence type="ECO:0000256" key="2">
    <source>
        <dbReference type="SAM" id="Phobius"/>
    </source>
</evidence>
<gene>
    <name evidence="5" type="ORF">EIP91_011767</name>
</gene>
<feature type="compositionally biased region" description="Low complexity" evidence="1">
    <location>
        <begin position="770"/>
        <end position="793"/>
    </location>
</feature>
<dbReference type="Pfam" id="PF16335">
    <property type="entry name" value="GtaA_6_Hairpin"/>
    <property type="match status" value="1"/>
</dbReference>
<dbReference type="SUPFAM" id="SSF48208">
    <property type="entry name" value="Six-hairpin glycosidases"/>
    <property type="match status" value="1"/>
</dbReference>
<evidence type="ECO:0000313" key="5">
    <source>
        <dbReference type="EMBL" id="TCD67966.1"/>
    </source>
</evidence>
<reference evidence="5 6" key="1">
    <citation type="submission" date="2018-11" db="EMBL/GenBank/DDBJ databases">
        <title>Genome assembly of Steccherinum ochraceum LE-BIN_3174, the white-rot fungus of the Steccherinaceae family (The Residual Polyporoid clade, Polyporales, Basidiomycota).</title>
        <authorList>
            <person name="Fedorova T.V."/>
            <person name="Glazunova O.A."/>
            <person name="Landesman E.O."/>
            <person name="Moiseenko K.V."/>
            <person name="Psurtseva N.V."/>
            <person name="Savinova O.S."/>
            <person name="Shakhova N.V."/>
            <person name="Tyazhelova T.V."/>
            <person name="Vasina D.V."/>
        </authorList>
    </citation>
    <scope>NUCLEOTIDE SEQUENCE [LARGE SCALE GENOMIC DNA]</scope>
    <source>
        <strain evidence="5 6">LE-BIN_3174</strain>
    </source>
</reference>
<accession>A0A4R0RKB1</accession>
<dbReference type="GO" id="GO:0005975">
    <property type="term" value="P:carbohydrate metabolic process"/>
    <property type="evidence" value="ECO:0007669"/>
    <property type="project" value="InterPro"/>
</dbReference>
<dbReference type="EMBL" id="RWJN01000080">
    <property type="protein sequence ID" value="TCD67966.1"/>
    <property type="molecule type" value="Genomic_DNA"/>
</dbReference>
<feature type="domain" description="Glutaminase A N-terminal" evidence="4">
    <location>
        <begin position="3"/>
        <end position="220"/>
    </location>
</feature>
<evidence type="ECO:0000259" key="3">
    <source>
        <dbReference type="Pfam" id="PF16335"/>
    </source>
</evidence>
<name>A0A4R0RKB1_9APHY</name>